<keyword evidence="3" id="KW-0813">Transport</keyword>
<accession>A0A151AEV6</accession>
<feature type="domain" description="Major facilitator superfamily (MFS) profile" evidence="8">
    <location>
        <begin position="4"/>
        <end position="382"/>
    </location>
</feature>
<protein>
    <submittedName>
        <fullName evidence="9">Putative transporter</fullName>
    </submittedName>
</protein>
<sequence length="382" mass="39656">MERRTRWTAAIFVFVALDAASLQIRGALLPQFEAAFDVSPGLLGLVAPAGTAGFFLTVLVVGLAAGRIQVHKTLLLGVLGAGAFLLVMSGAPIYPLFLGALVLHGVSLGGVRALDRALLSHLYPERRGRIFTLHSLAWALGAVSGPALAALVISVADWRAVFVLLGLGFLPVALSIRTLPLPERMENERPISLTGATELMRDPTILGMTGALLLVGGIEGAIFTWLPYYAGTSLPATLAPLALSAYLLAYVPGRVTYTVLAERVGYAPLSLALAIPAIPVMYVALVATDGYAMLAAVFGLGLCMCGQFPLLSAVGVEAASEYSGPVNAISTSATYIGMAVVPTAMGVLTGIYGIEVAMTVPVVLIVGAAFLIAATWLATQRV</sequence>
<keyword evidence="10" id="KW-1185">Reference proteome</keyword>
<dbReference type="Gene3D" id="1.20.1250.20">
    <property type="entry name" value="MFS general substrate transporter like domains"/>
    <property type="match status" value="1"/>
</dbReference>
<evidence type="ECO:0000256" key="5">
    <source>
        <dbReference type="ARBA" id="ARBA00022989"/>
    </source>
</evidence>
<feature type="transmembrane region" description="Helical" evidence="7">
    <location>
        <begin position="160"/>
        <end position="179"/>
    </location>
</feature>
<feature type="transmembrane region" description="Helical" evidence="7">
    <location>
        <begin position="135"/>
        <end position="154"/>
    </location>
</feature>
<feature type="transmembrane region" description="Helical" evidence="7">
    <location>
        <begin position="360"/>
        <end position="379"/>
    </location>
</feature>
<keyword evidence="5 7" id="KW-1133">Transmembrane helix</keyword>
<dbReference type="InterPro" id="IPR011701">
    <property type="entry name" value="MFS"/>
</dbReference>
<evidence type="ECO:0000256" key="6">
    <source>
        <dbReference type="ARBA" id="ARBA00023136"/>
    </source>
</evidence>
<feature type="transmembrane region" description="Helical" evidence="7">
    <location>
        <begin position="291"/>
        <end position="314"/>
    </location>
</feature>
<feature type="transmembrane region" description="Helical" evidence="7">
    <location>
        <begin position="205"/>
        <end position="228"/>
    </location>
</feature>
<dbReference type="SUPFAM" id="SSF103473">
    <property type="entry name" value="MFS general substrate transporter"/>
    <property type="match status" value="1"/>
</dbReference>
<dbReference type="PANTHER" id="PTHR23514">
    <property type="entry name" value="BYPASS OF STOP CODON PROTEIN 6"/>
    <property type="match status" value="1"/>
</dbReference>
<evidence type="ECO:0000256" key="1">
    <source>
        <dbReference type="ARBA" id="ARBA00004127"/>
    </source>
</evidence>
<comment type="caution">
    <text evidence="9">The sequence shown here is derived from an EMBL/GenBank/DDBJ whole genome shotgun (WGS) entry which is preliminary data.</text>
</comment>
<feature type="transmembrane region" description="Helical" evidence="7">
    <location>
        <begin position="73"/>
        <end position="90"/>
    </location>
</feature>
<evidence type="ECO:0000256" key="2">
    <source>
        <dbReference type="ARBA" id="ARBA00008335"/>
    </source>
</evidence>
<dbReference type="EMBL" id="LTAZ01000004">
    <property type="protein sequence ID" value="KYH26084.1"/>
    <property type="molecule type" value="Genomic_DNA"/>
</dbReference>
<dbReference type="InterPro" id="IPR051788">
    <property type="entry name" value="MFS_Transporter"/>
</dbReference>
<proteinExistence type="inferred from homology"/>
<dbReference type="Proteomes" id="UP000075321">
    <property type="component" value="Unassembled WGS sequence"/>
</dbReference>
<dbReference type="InterPro" id="IPR036259">
    <property type="entry name" value="MFS_trans_sf"/>
</dbReference>
<dbReference type="InterPro" id="IPR020846">
    <property type="entry name" value="MFS_dom"/>
</dbReference>
<dbReference type="OrthoDB" id="306002at2157"/>
<dbReference type="GO" id="GO:0016020">
    <property type="term" value="C:membrane"/>
    <property type="evidence" value="ECO:0007669"/>
    <property type="project" value="TreeGrafter"/>
</dbReference>
<keyword evidence="6 7" id="KW-0472">Membrane</keyword>
<evidence type="ECO:0000256" key="7">
    <source>
        <dbReference type="SAM" id="Phobius"/>
    </source>
</evidence>
<gene>
    <name evidence="9" type="ORF">HAPAU_11750</name>
</gene>
<organism evidence="9 10">
    <name type="scientific">Halalkalicoccus paucihalophilus</name>
    <dbReference type="NCBI Taxonomy" id="1008153"/>
    <lineage>
        <taxon>Archaea</taxon>
        <taxon>Methanobacteriati</taxon>
        <taxon>Methanobacteriota</taxon>
        <taxon>Stenosarchaea group</taxon>
        <taxon>Halobacteria</taxon>
        <taxon>Halobacteriales</taxon>
        <taxon>Halococcaceae</taxon>
        <taxon>Halalkalicoccus</taxon>
    </lineage>
</organism>
<evidence type="ECO:0000259" key="8">
    <source>
        <dbReference type="PROSITE" id="PS50850"/>
    </source>
</evidence>
<dbReference type="RefSeq" id="WP_066380518.1">
    <property type="nucleotide sequence ID" value="NZ_LTAZ01000004.1"/>
</dbReference>
<name>A0A151AEV6_9EURY</name>
<feature type="transmembrane region" description="Helical" evidence="7">
    <location>
        <begin position="234"/>
        <end position="252"/>
    </location>
</feature>
<comment type="subcellular location">
    <subcellularLocation>
        <location evidence="1">Endomembrane system</location>
        <topology evidence="1">Multi-pass membrane protein</topology>
    </subcellularLocation>
</comment>
<keyword evidence="4 7" id="KW-0812">Transmembrane</keyword>
<dbReference type="GO" id="GO:0022857">
    <property type="term" value="F:transmembrane transporter activity"/>
    <property type="evidence" value="ECO:0007669"/>
    <property type="project" value="InterPro"/>
</dbReference>
<comment type="similarity">
    <text evidence="2">Belongs to the major facilitator superfamily.</text>
</comment>
<dbReference type="GO" id="GO:0012505">
    <property type="term" value="C:endomembrane system"/>
    <property type="evidence" value="ECO:0007669"/>
    <property type="project" value="UniProtKB-SubCell"/>
</dbReference>
<feature type="transmembrane region" description="Helical" evidence="7">
    <location>
        <begin position="335"/>
        <end position="354"/>
    </location>
</feature>
<dbReference type="PROSITE" id="PS50850">
    <property type="entry name" value="MFS"/>
    <property type="match status" value="1"/>
</dbReference>
<dbReference type="PATRIC" id="fig|1008153.3.peg.1182"/>
<evidence type="ECO:0000256" key="3">
    <source>
        <dbReference type="ARBA" id="ARBA00022448"/>
    </source>
</evidence>
<dbReference type="PANTHER" id="PTHR23514:SF3">
    <property type="entry name" value="BYPASS OF STOP CODON PROTEIN 6"/>
    <property type="match status" value="1"/>
</dbReference>
<evidence type="ECO:0000313" key="10">
    <source>
        <dbReference type="Proteomes" id="UP000075321"/>
    </source>
</evidence>
<feature type="transmembrane region" description="Helical" evidence="7">
    <location>
        <begin position="42"/>
        <end position="66"/>
    </location>
</feature>
<reference evidence="9 10" key="1">
    <citation type="submission" date="2016-02" db="EMBL/GenBank/DDBJ databases">
        <title>Genome sequence of Halalkalicoccus paucihalophilus DSM 24557.</title>
        <authorList>
            <person name="Poehlein A."/>
            <person name="Daniel R."/>
        </authorList>
    </citation>
    <scope>NUCLEOTIDE SEQUENCE [LARGE SCALE GENOMIC DNA]</scope>
    <source>
        <strain evidence="9 10">DSM 24557</strain>
    </source>
</reference>
<dbReference type="AlphaFoldDB" id="A0A151AEV6"/>
<feature type="transmembrane region" description="Helical" evidence="7">
    <location>
        <begin position="264"/>
        <end position="285"/>
    </location>
</feature>
<evidence type="ECO:0000313" key="9">
    <source>
        <dbReference type="EMBL" id="KYH26084.1"/>
    </source>
</evidence>
<dbReference type="Pfam" id="PF07690">
    <property type="entry name" value="MFS_1"/>
    <property type="match status" value="1"/>
</dbReference>
<evidence type="ECO:0000256" key="4">
    <source>
        <dbReference type="ARBA" id="ARBA00022692"/>
    </source>
</evidence>